<feature type="transmembrane region" description="Helical" evidence="1">
    <location>
        <begin position="51"/>
        <end position="71"/>
    </location>
</feature>
<gene>
    <name evidence="2" type="ORF">DI392_07785</name>
</gene>
<evidence type="ECO:0000313" key="3">
    <source>
        <dbReference type="Proteomes" id="UP000245362"/>
    </source>
</evidence>
<dbReference type="AlphaFoldDB" id="A0A2U3BBI2"/>
<keyword evidence="3" id="KW-1185">Reference proteome</keyword>
<organism evidence="2 3">
    <name type="scientific">Vibrio albus</name>
    <dbReference type="NCBI Taxonomy" id="2200953"/>
    <lineage>
        <taxon>Bacteria</taxon>
        <taxon>Pseudomonadati</taxon>
        <taxon>Pseudomonadota</taxon>
        <taxon>Gammaproteobacteria</taxon>
        <taxon>Vibrionales</taxon>
        <taxon>Vibrionaceae</taxon>
        <taxon>Vibrio</taxon>
    </lineage>
</organism>
<dbReference type="RefSeq" id="WP_109319335.1">
    <property type="nucleotide sequence ID" value="NZ_QFWT01000003.1"/>
</dbReference>
<sequence>MSQTVPQNDLTTTAHAARNLYDHHLKAGCKQMLALNTLLLKAERKQRLRQILYRLAWIGGLSSLVVIVSYLVTGVNMLTAIGLLVAYFVGLLLHQKFSPGIVLPKEEKELYQLNDRLRHQIVAVEEQVGGLLFPLLDITGLEKEARHRGLKLDKETIDIYQLDGNGLYQYLDAMNLLMENRERLPA</sequence>
<dbReference type="Proteomes" id="UP000245362">
    <property type="component" value="Unassembled WGS sequence"/>
</dbReference>
<comment type="caution">
    <text evidence="2">The sequence shown here is derived from an EMBL/GenBank/DDBJ whole genome shotgun (WGS) entry which is preliminary data.</text>
</comment>
<keyword evidence="1" id="KW-0812">Transmembrane</keyword>
<evidence type="ECO:0000256" key="1">
    <source>
        <dbReference type="SAM" id="Phobius"/>
    </source>
</evidence>
<evidence type="ECO:0000313" key="2">
    <source>
        <dbReference type="EMBL" id="PWI34084.1"/>
    </source>
</evidence>
<name>A0A2U3BBI2_9VIBR</name>
<keyword evidence="1" id="KW-1133">Transmembrane helix</keyword>
<protein>
    <submittedName>
        <fullName evidence="2">Uncharacterized protein</fullName>
    </submittedName>
</protein>
<reference evidence="2 3" key="1">
    <citation type="submission" date="2018-05" db="EMBL/GenBank/DDBJ databases">
        <title>Vibrio limimaris sp. nov., isolated from marine sediment.</title>
        <authorList>
            <person name="Li C.-M."/>
        </authorList>
    </citation>
    <scope>NUCLEOTIDE SEQUENCE [LARGE SCALE GENOMIC DNA]</scope>
    <source>
        <strain evidence="2 3">E4404</strain>
    </source>
</reference>
<dbReference type="OrthoDB" id="5875535at2"/>
<feature type="transmembrane region" description="Helical" evidence="1">
    <location>
        <begin position="77"/>
        <end position="94"/>
    </location>
</feature>
<accession>A0A2U3BBI2</accession>
<proteinExistence type="predicted"/>
<keyword evidence="1" id="KW-0472">Membrane</keyword>
<dbReference type="EMBL" id="QFWT01000003">
    <property type="protein sequence ID" value="PWI34084.1"/>
    <property type="molecule type" value="Genomic_DNA"/>
</dbReference>